<feature type="domain" description="Clp R" evidence="2">
    <location>
        <begin position="2"/>
        <end position="137"/>
    </location>
</feature>
<evidence type="ECO:0000313" key="4">
    <source>
        <dbReference type="Proteomes" id="UP000002505"/>
    </source>
</evidence>
<accession>B8HIE4</accession>
<geneLocation type="plasmid" evidence="3 4">
    <name>pACHL01</name>
</geneLocation>
<sequence>MFERYNDQAKRIIINAQAEARALNHHFVGTEHLLLALTRDNAPASRAHCILASLGISHGSVLDHTVRDETEPGNWHLPFTPAAKEVLDLAWTEAGEGEEITAEHILLALTCRHDGAASRVLDAHSAAIREDAISAGK</sequence>
<keyword evidence="4" id="KW-1185">Reference proteome</keyword>
<dbReference type="InterPro" id="IPR036628">
    <property type="entry name" value="Clp_N_dom_sf"/>
</dbReference>
<evidence type="ECO:0000256" key="1">
    <source>
        <dbReference type="PROSITE-ProRule" id="PRU01251"/>
    </source>
</evidence>
<dbReference type="PROSITE" id="PS51903">
    <property type="entry name" value="CLP_R"/>
    <property type="match status" value="1"/>
</dbReference>
<dbReference type="RefSeq" id="WP_012623208.1">
    <property type="nucleotide sequence ID" value="NC_011879.1"/>
</dbReference>
<dbReference type="AlphaFoldDB" id="B8HIE4"/>
<organism evidence="3 4">
    <name type="scientific">Pseudarthrobacter chlorophenolicus (strain ATCC 700700 / DSM 12829 / CIP 107037 / JCM 12360 / KCTC 9906 / NCIMB 13794 / A6)</name>
    <name type="common">Arthrobacter chlorophenolicus</name>
    <dbReference type="NCBI Taxonomy" id="452863"/>
    <lineage>
        <taxon>Bacteria</taxon>
        <taxon>Bacillati</taxon>
        <taxon>Actinomycetota</taxon>
        <taxon>Actinomycetes</taxon>
        <taxon>Micrococcales</taxon>
        <taxon>Micrococcaceae</taxon>
        <taxon>Pseudarthrobacter</taxon>
    </lineage>
</organism>
<dbReference type="KEGG" id="ach:Achl_4240"/>
<dbReference type="Proteomes" id="UP000002505">
    <property type="component" value="Plasmid pACHL01"/>
</dbReference>
<evidence type="ECO:0000259" key="2">
    <source>
        <dbReference type="PROSITE" id="PS51903"/>
    </source>
</evidence>
<dbReference type="HOGENOM" id="CLU_090963_3_0_11"/>
<keyword evidence="3" id="KW-0614">Plasmid</keyword>
<name>B8HIE4_PSECP</name>
<proteinExistence type="predicted"/>
<dbReference type="InterPro" id="IPR004176">
    <property type="entry name" value="Clp_R_N"/>
</dbReference>
<reference evidence="3" key="1">
    <citation type="submission" date="2009-01" db="EMBL/GenBank/DDBJ databases">
        <title>Complete sequence of plasmid1 of Arthrobacter chlorophenolicus A6.</title>
        <authorList>
            <consortium name="US DOE Joint Genome Institute"/>
            <person name="Lucas S."/>
            <person name="Copeland A."/>
            <person name="Lapidus A."/>
            <person name="Glavina del Rio T."/>
            <person name="Tice H."/>
            <person name="Bruce D."/>
            <person name="Goodwin L."/>
            <person name="Pitluck S."/>
            <person name="Goltsman E."/>
            <person name="Clum A."/>
            <person name="Larimer F."/>
            <person name="Land M."/>
            <person name="Hauser L."/>
            <person name="Kyrpides N."/>
            <person name="Mikhailova N."/>
            <person name="Jansson J."/>
            <person name="Richardson P."/>
        </authorList>
    </citation>
    <scope>NUCLEOTIDE SEQUENCE [LARGE SCALE GENOMIC DNA]</scope>
    <source>
        <strain evidence="3">A6</strain>
        <plasmid evidence="3">pACHL01</plasmid>
    </source>
</reference>
<dbReference type="Pfam" id="PF02861">
    <property type="entry name" value="Clp_N"/>
    <property type="match status" value="1"/>
</dbReference>
<dbReference type="EMBL" id="CP001342">
    <property type="protein sequence ID" value="ACL42191.1"/>
    <property type="molecule type" value="Genomic_DNA"/>
</dbReference>
<protein>
    <submittedName>
        <fullName evidence="3">Clp domain protein</fullName>
    </submittedName>
</protein>
<dbReference type="SUPFAM" id="SSF81923">
    <property type="entry name" value="Double Clp-N motif"/>
    <property type="match status" value="1"/>
</dbReference>
<gene>
    <name evidence="3" type="ordered locus">Achl_4240</name>
</gene>
<dbReference type="Gene3D" id="1.10.1780.10">
    <property type="entry name" value="Clp, N-terminal domain"/>
    <property type="match status" value="1"/>
</dbReference>
<keyword evidence="1" id="KW-0677">Repeat</keyword>
<evidence type="ECO:0000313" key="3">
    <source>
        <dbReference type="EMBL" id="ACL42191.1"/>
    </source>
</evidence>